<organism evidence="2 3">
    <name type="scientific">Symbiodinium necroappetens</name>
    <dbReference type="NCBI Taxonomy" id="1628268"/>
    <lineage>
        <taxon>Eukaryota</taxon>
        <taxon>Sar</taxon>
        <taxon>Alveolata</taxon>
        <taxon>Dinophyceae</taxon>
        <taxon>Suessiales</taxon>
        <taxon>Symbiodiniaceae</taxon>
        <taxon>Symbiodinium</taxon>
    </lineage>
</organism>
<evidence type="ECO:0000313" key="2">
    <source>
        <dbReference type="EMBL" id="CAE7872553.1"/>
    </source>
</evidence>
<feature type="region of interest" description="Disordered" evidence="1">
    <location>
        <begin position="67"/>
        <end position="101"/>
    </location>
</feature>
<dbReference type="EMBL" id="CAJNJA010061042">
    <property type="protein sequence ID" value="CAE7872553.1"/>
    <property type="molecule type" value="Genomic_DNA"/>
</dbReference>
<dbReference type="AlphaFoldDB" id="A0A813ANU3"/>
<comment type="caution">
    <text evidence="2">The sequence shown here is derived from an EMBL/GenBank/DDBJ whole genome shotgun (WGS) entry which is preliminary data.</text>
</comment>
<name>A0A813ANU3_9DINO</name>
<dbReference type="Proteomes" id="UP000601435">
    <property type="component" value="Unassembled WGS sequence"/>
</dbReference>
<feature type="non-terminal residue" evidence="2">
    <location>
        <position position="1"/>
    </location>
</feature>
<proteinExistence type="predicted"/>
<reference evidence="2" key="1">
    <citation type="submission" date="2021-02" db="EMBL/GenBank/DDBJ databases">
        <authorList>
            <person name="Dougan E. K."/>
            <person name="Rhodes N."/>
            <person name="Thang M."/>
            <person name="Chan C."/>
        </authorList>
    </citation>
    <scope>NUCLEOTIDE SEQUENCE</scope>
</reference>
<keyword evidence="3" id="KW-1185">Reference proteome</keyword>
<protein>
    <submittedName>
        <fullName evidence="2">Uncharacterized protein</fullName>
    </submittedName>
</protein>
<accession>A0A813ANU3</accession>
<sequence>AGVVPSRSPVVSNASMALGRRRSSSWRRSASKRFTRISLSSTRCWRCWAEAAGYYFEQHGNQDVHGRNSVARGAGTPPFRATGRGGARPHRVQLPDDQRLQ</sequence>
<feature type="non-terminal residue" evidence="2">
    <location>
        <position position="101"/>
    </location>
</feature>
<evidence type="ECO:0000313" key="3">
    <source>
        <dbReference type="Proteomes" id="UP000601435"/>
    </source>
</evidence>
<evidence type="ECO:0000256" key="1">
    <source>
        <dbReference type="SAM" id="MobiDB-lite"/>
    </source>
</evidence>
<gene>
    <name evidence="2" type="ORF">SNEC2469_LOCUS28267</name>
</gene>